<evidence type="ECO:0000259" key="1">
    <source>
        <dbReference type="SMART" id="SM01321"/>
    </source>
</evidence>
<dbReference type="PANTHER" id="PTHR36966">
    <property type="entry name" value="REP-ASSOCIATED TYROSINE TRANSPOSASE"/>
    <property type="match status" value="1"/>
</dbReference>
<dbReference type="InterPro" id="IPR052715">
    <property type="entry name" value="RAYT_transposase"/>
</dbReference>
<keyword evidence="3" id="KW-1185">Reference proteome</keyword>
<proteinExistence type="predicted"/>
<dbReference type="PANTHER" id="PTHR36966:SF1">
    <property type="entry name" value="REP-ASSOCIATED TYROSINE TRANSPOSASE"/>
    <property type="match status" value="1"/>
</dbReference>
<protein>
    <recommendedName>
        <fullName evidence="1">Transposase IS200-like domain-containing protein</fullName>
    </recommendedName>
</protein>
<dbReference type="InterPro" id="IPR036515">
    <property type="entry name" value="Transposase_17_sf"/>
</dbReference>
<dbReference type="SUPFAM" id="SSF143422">
    <property type="entry name" value="Transposase IS200-like"/>
    <property type="match status" value="1"/>
</dbReference>
<dbReference type="InterPro" id="IPR002686">
    <property type="entry name" value="Transposase_17"/>
</dbReference>
<accession>B7KDX8</accession>
<feature type="domain" description="Transposase IS200-like" evidence="1">
    <location>
        <begin position="34"/>
        <end position="148"/>
    </location>
</feature>
<dbReference type="STRING" id="65393.PCC7424_3277"/>
<dbReference type="eggNOG" id="COG1943">
    <property type="taxonomic scope" value="Bacteria"/>
</dbReference>
<sequence length="197" mass="23993">MYEYRKLSPQQQAEIVQQRLAKGYPPHSPPHPIKNQEYYLLTASCYEHKNRLNSSQRRQELLNLLFENLTIHNLEIIAWIILPNHYHLLAKNIKFICLSQQLRLIHGRLARQWNLEDNLSGKVWHSFSDRAIRSERHYYTTLNYIHYNPVKHSWVKSPYDWKESSVHWYFQDKGREWLRNCWVEYPVKDYGKGWDEN</sequence>
<organism evidence="2 3">
    <name type="scientific">Gloeothece citriformis (strain PCC 7424)</name>
    <name type="common">Cyanothece sp. (strain PCC 7424)</name>
    <dbReference type="NCBI Taxonomy" id="65393"/>
    <lineage>
        <taxon>Bacteria</taxon>
        <taxon>Bacillati</taxon>
        <taxon>Cyanobacteriota</taxon>
        <taxon>Cyanophyceae</taxon>
        <taxon>Oscillatoriophycideae</taxon>
        <taxon>Chroococcales</taxon>
        <taxon>Aphanothecaceae</taxon>
        <taxon>Gloeothece</taxon>
        <taxon>Gloeothece citriformis</taxon>
    </lineage>
</organism>
<dbReference type="Proteomes" id="UP000002384">
    <property type="component" value="Chromosome"/>
</dbReference>
<dbReference type="GO" id="GO:0004803">
    <property type="term" value="F:transposase activity"/>
    <property type="evidence" value="ECO:0007669"/>
    <property type="project" value="InterPro"/>
</dbReference>
<dbReference type="GO" id="GO:0043565">
    <property type="term" value="F:sequence-specific DNA binding"/>
    <property type="evidence" value="ECO:0007669"/>
    <property type="project" value="TreeGrafter"/>
</dbReference>
<dbReference type="GO" id="GO:0006313">
    <property type="term" value="P:DNA transposition"/>
    <property type="evidence" value="ECO:0007669"/>
    <property type="project" value="InterPro"/>
</dbReference>
<dbReference type="RefSeq" id="WP_015955272.1">
    <property type="nucleotide sequence ID" value="NC_011729.1"/>
</dbReference>
<dbReference type="NCBIfam" id="NF047646">
    <property type="entry name" value="REP_Tyr_transpos"/>
    <property type="match status" value="1"/>
</dbReference>
<dbReference type="HOGENOM" id="CLU_119429_0_0_3"/>
<dbReference type="KEGG" id="cyc:PCC7424_3277"/>
<name>B7KDX8_GLOC7</name>
<evidence type="ECO:0000313" key="3">
    <source>
        <dbReference type="Proteomes" id="UP000002384"/>
    </source>
</evidence>
<dbReference type="Gene3D" id="3.30.70.1290">
    <property type="entry name" value="Transposase IS200-like"/>
    <property type="match status" value="1"/>
</dbReference>
<gene>
    <name evidence="2" type="ordered locus">PCC7424_3277</name>
</gene>
<dbReference type="OrthoDB" id="9794403at2"/>
<dbReference type="SMART" id="SM01321">
    <property type="entry name" value="Y1_Tnp"/>
    <property type="match status" value="1"/>
</dbReference>
<reference evidence="3" key="1">
    <citation type="journal article" date="2011" name="MBio">
        <title>Novel metabolic attributes of the genus Cyanothece, comprising a group of unicellular nitrogen-fixing Cyanobacteria.</title>
        <authorList>
            <person name="Bandyopadhyay A."/>
            <person name="Elvitigala T."/>
            <person name="Welsh E."/>
            <person name="Stockel J."/>
            <person name="Liberton M."/>
            <person name="Min H."/>
            <person name="Sherman L.A."/>
            <person name="Pakrasi H.B."/>
        </authorList>
    </citation>
    <scope>NUCLEOTIDE SEQUENCE [LARGE SCALE GENOMIC DNA]</scope>
    <source>
        <strain evidence="3">PCC 7424</strain>
    </source>
</reference>
<evidence type="ECO:0000313" key="2">
    <source>
        <dbReference type="EMBL" id="ACK71676.1"/>
    </source>
</evidence>
<dbReference type="AlphaFoldDB" id="B7KDX8"/>
<dbReference type="EMBL" id="CP001291">
    <property type="protein sequence ID" value="ACK71676.1"/>
    <property type="molecule type" value="Genomic_DNA"/>
</dbReference>